<dbReference type="Pfam" id="PF18895">
    <property type="entry name" value="T4SS_pilin"/>
    <property type="match status" value="1"/>
</dbReference>
<sequence length="99" mass="9846">MEGACPVLLRTATSVHPTVLAVASIPQVITNITNVVAGLLAGAATLSLTIGGLRHLLSAGDPGEVSAAKRAYKEAAFGYLIAVLAPALVALLKTVVGAS</sequence>
<dbReference type="InterPro" id="IPR043993">
    <property type="entry name" value="T4SS_pilin"/>
</dbReference>
<gene>
    <name evidence="2" type="ORF">KDL01_37925</name>
</gene>
<name>A0A941EZ29_9ACTN</name>
<evidence type="ECO:0000313" key="2">
    <source>
        <dbReference type="EMBL" id="MBR7839107.1"/>
    </source>
</evidence>
<dbReference type="Proteomes" id="UP000675781">
    <property type="component" value="Unassembled WGS sequence"/>
</dbReference>
<keyword evidence="1" id="KW-1133">Transmembrane helix</keyword>
<organism evidence="2 3">
    <name type="scientific">Actinospica durhamensis</name>
    <dbReference type="NCBI Taxonomy" id="1508375"/>
    <lineage>
        <taxon>Bacteria</taxon>
        <taxon>Bacillati</taxon>
        <taxon>Actinomycetota</taxon>
        <taxon>Actinomycetes</taxon>
        <taxon>Catenulisporales</taxon>
        <taxon>Actinospicaceae</taxon>
        <taxon>Actinospica</taxon>
    </lineage>
</organism>
<feature type="transmembrane region" description="Helical" evidence="1">
    <location>
        <begin position="77"/>
        <end position="96"/>
    </location>
</feature>
<proteinExistence type="predicted"/>
<reference evidence="2" key="1">
    <citation type="submission" date="2021-04" db="EMBL/GenBank/DDBJ databases">
        <title>Genome based classification of Actinospica acidithermotolerans sp. nov., an actinobacterium isolated from an Indonesian hot spring.</title>
        <authorList>
            <person name="Kusuma A.B."/>
            <person name="Putra K.E."/>
            <person name="Nafisah S."/>
            <person name="Loh J."/>
            <person name="Nouioui I."/>
            <person name="Goodfellow M."/>
        </authorList>
    </citation>
    <scope>NUCLEOTIDE SEQUENCE</scope>
    <source>
        <strain evidence="2">CSCA 57</strain>
    </source>
</reference>
<dbReference type="EMBL" id="JAGSOG010000378">
    <property type="protein sequence ID" value="MBR7839107.1"/>
    <property type="molecule type" value="Genomic_DNA"/>
</dbReference>
<dbReference type="AlphaFoldDB" id="A0A941EZ29"/>
<evidence type="ECO:0000256" key="1">
    <source>
        <dbReference type="SAM" id="Phobius"/>
    </source>
</evidence>
<keyword evidence="1" id="KW-0472">Membrane</keyword>
<evidence type="ECO:0000313" key="3">
    <source>
        <dbReference type="Proteomes" id="UP000675781"/>
    </source>
</evidence>
<keyword evidence="1" id="KW-0812">Transmembrane</keyword>
<evidence type="ECO:0008006" key="4">
    <source>
        <dbReference type="Google" id="ProtNLM"/>
    </source>
</evidence>
<comment type="caution">
    <text evidence="2">The sequence shown here is derived from an EMBL/GenBank/DDBJ whole genome shotgun (WGS) entry which is preliminary data.</text>
</comment>
<keyword evidence="3" id="KW-1185">Reference proteome</keyword>
<accession>A0A941EZ29</accession>
<protein>
    <recommendedName>
        <fullName evidence="4">TrbC/VIRB2 family protein</fullName>
    </recommendedName>
</protein>